<protein>
    <submittedName>
        <fullName evidence="1">Uncharacterized protein</fullName>
    </submittedName>
</protein>
<organism evidence="1 2">
    <name type="scientific">Pristionchus pacificus</name>
    <name type="common">Parasitic nematode worm</name>
    <dbReference type="NCBI Taxonomy" id="54126"/>
    <lineage>
        <taxon>Eukaryota</taxon>
        <taxon>Metazoa</taxon>
        <taxon>Ecdysozoa</taxon>
        <taxon>Nematoda</taxon>
        <taxon>Chromadorea</taxon>
        <taxon>Rhabditida</taxon>
        <taxon>Rhabditina</taxon>
        <taxon>Diplogasteromorpha</taxon>
        <taxon>Diplogasteroidea</taxon>
        <taxon>Neodiplogasteridae</taxon>
        <taxon>Pristionchus</taxon>
    </lineage>
</organism>
<dbReference type="Proteomes" id="UP000005239">
    <property type="component" value="Unassembled WGS sequence"/>
</dbReference>
<sequence>MIFHVHFIYFLCLPTFVDASLSEWFGNITELPTKYATAAGEVVCHKGPATVKVPGIEVNLKAGGWLPRKKFESTAATDVDGRFNLTSVMQAKWRHNFKIHIQIACSDDHAMKVVTDRCPDFFKSLECSKICKLVLEEEIPDTELYDSPAKS</sequence>
<reference evidence="1" key="2">
    <citation type="submission" date="2022-06" db="UniProtKB">
        <authorList>
            <consortium name="EnsemblMetazoa"/>
        </authorList>
    </citation>
    <scope>IDENTIFICATION</scope>
    <source>
        <strain evidence="1">PS312</strain>
    </source>
</reference>
<gene>
    <name evidence="1" type="primary">WBGene00274152</name>
</gene>
<proteinExistence type="predicted"/>
<dbReference type="AlphaFoldDB" id="A0A2A6BKE0"/>
<accession>A0A8R1YX78</accession>
<reference evidence="2" key="1">
    <citation type="journal article" date="2008" name="Nat. Genet.">
        <title>The Pristionchus pacificus genome provides a unique perspective on nematode lifestyle and parasitism.</title>
        <authorList>
            <person name="Dieterich C."/>
            <person name="Clifton S.W."/>
            <person name="Schuster L.N."/>
            <person name="Chinwalla A."/>
            <person name="Delehaunty K."/>
            <person name="Dinkelacker I."/>
            <person name="Fulton L."/>
            <person name="Fulton R."/>
            <person name="Godfrey J."/>
            <person name="Minx P."/>
            <person name="Mitreva M."/>
            <person name="Roeseler W."/>
            <person name="Tian H."/>
            <person name="Witte H."/>
            <person name="Yang S.P."/>
            <person name="Wilson R.K."/>
            <person name="Sommer R.J."/>
        </authorList>
    </citation>
    <scope>NUCLEOTIDE SEQUENCE [LARGE SCALE GENOMIC DNA]</scope>
    <source>
        <strain evidence="2">PS312</strain>
    </source>
</reference>
<keyword evidence="2" id="KW-1185">Reference proteome</keyword>
<evidence type="ECO:0000313" key="2">
    <source>
        <dbReference type="Proteomes" id="UP000005239"/>
    </source>
</evidence>
<dbReference type="EnsemblMetazoa" id="PPA35783.1">
    <property type="protein sequence ID" value="PPA35783.1"/>
    <property type="gene ID" value="WBGene00274152"/>
</dbReference>
<evidence type="ECO:0000313" key="1">
    <source>
        <dbReference type="EnsemblMetazoa" id="PPA35783.1"/>
    </source>
</evidence>
<name>A0A2A6BKE0_PRIPA</name>
<accession>A0A2A6BKE0</accession>